<protein>
    <recommendedName>
        <fullName evidence="3">Lipoprotein</fullName>
    </recommendedName>
</protein>
<evidence type="ECO:0000313" key="1">
    <source>
        <dbReference type="EMBL" id="MDK2125247.1"/>
    </source>
</evidence>
<keyword evidence="2" id="KW-1185">Reference proteome</keyword>
<proteinExistence type="predicted"/>
<evidence type="ECO:0008006" key="3">
    <source>
        <dbReference type="Google" id="ProtNLM"/>
    </source>
</evidence>
<comment type="caution">
    <text evidence="1">The sequence shown here is derived from an EMBL/GenBank/DDBJ whole genome shotgun (WGS) entry which is preliminary data.</text>
</comment>
<dbReference type="Proteomes" id="UP001172778">
    <property type="component" value="Unassembled WGS sequence"/>
</dbReference>
<sequence>MKSRILIVAAVLCAAGLVALIWWPGATPPALATPTAPPPAPPVMATSATPNLHPMLKPKPGDSAALRALEVDADRNGLPDHIEQYIDKEFADSAVTRQGMRQLAHGWMQAVETVHDKESARQAGQQIANAIACLMNPTVMNKARTTPQDMHRRIMQTRAEALATEERTLAYFNFQNHANGLYFDDPGEKSCQFSPEAAAN</sequence>
<accession>A0ABT7E2V1</accession>
<name>A0ABT7E2V1_9NEIS</name>
<reference evidence="1" key="1">
    <citation type="submission" date="2023-03" db="EMBL/GenBank/DDBJ databases">
        <title>Chitinimonas shenzhenensis gen. nov., sp. nov., a novel member of family Burkholderiaceae isolated from activated sludge collected in Shen Zhen, China.</title>
        <authorList>
            <person name="Wang X."/>
        </authorList>
    </citation>
    <scope>NUCLEOTIDE SEQUENCE</scope>
    <source>
        <strain evidence="1">DQS-5</strain>
    </source>
</reference>
<dbReference type="RefSeq" id="WP_284101560.1">
    <property type="nucleotide sequence ID" value="NZ_JARRAF010000017.1"/>
</dbReference>
<evidence type="ECO:0000313" key="2">
    <source>
        <dbReference type="Proteomes" id="UP001172778"/>
    </source>
</evidence>
<dbReference type="EMBL" id="JARRAF010000017">
    <property type="protein sequence ID" value="MDK2125247.1"/>
    <property type="molecule type" value="Genomic_DNA"/>
</dbReference>
<gene>
    <name evidence="1" type="ORF">PZA18_14415</name>
</gene>
<organism evidence="1 2">
    <name type="scientific">Parachitinimonas caeni</name>
    <dbReference type="NCBI Taxonomy" id="3031301"/>
    <lineage>
        <taxon>Bacteria</taxon>
        <taxon>Pseudomonadati</taxon>
        <taxon>Pseudomonadota</taxon>
        <taxon>Betaproteobacteria</taxon>
        <taxon>Neisseriales</taxon>
        <taxon>Chitinibacteraceae</taxon>
        <taxon>Parachitinimonas</taxon>
    </lineage>
</organism>